<dbReference type="InterPro" id="IPR017853">
    <property type="entry name" value="GH"/>
</dbReference>
<keyword evidence="2" id="KW-0812">Transmembrane</keyword>
<proteinExistence type="predicted"/>
<dbReference type="EMBL" id="DVIU01000193">
    <property type="protein sequence ID" value="HIS36894.1"/>
    <property type="molecule type" value="Genomic_DNA"/>
</dbReference>
<feature type="region of interest" description="Disordered" evidence="1">
    <location>
        <begin position="633"/>
        <end position="653"/>
    </location>
</feature>
<comment type="caution">
    <text evidence="3">The sequence shown here is derived from an EMBL/GenBank/DDBJ whole genome shotgun (WGS) entry which is preliminary data.</text>
</comment>
<accession>A0A9D1F041</accession>
<evidence type="ECO:0008006" key="5">
    <source>
        <dbReference type="Google" id="ProtNLM"/>
    </source>
</evidence>
<dbReference type="Proteomes" id="UP000823928">
    <property type="component" value="Unassembled WGS sequence"/>
</dbReference>
<gene>
    <name evidence="3" type="ORF">IAC10_09760</name>
</gene>
<dbReference type="Gene3D" id="3.20.20.80">
    <property type="entry name" value="Glycosidases"/>
    <property type="match status" value="2"/>
</dbReference>
<feature type="transmembrane region" description="Helical" evidence="2">
    <location>
        <begin position="611"/>
        <end position="629"/>
    </location>
</feature>
<dbReference type="SUPFAM" id="SSF51445">
    <property type="entry name" value="(Trans)glycosidases"/>
    <property type="match status" value="1"/>
</dbReference>
<reference evidence="3" key="2">
    <citation type="journal article" date="2021" name="PeerJ">
        <title>Extensive microbial diversity within the chicken gut microbiome revealed by metagenomics and culture.</title>
        <authorList>
            <person name="Gilroy R."/>
            <person name="Ravi A."/>
            <person name="Getino M."/>
            <person name="Pursley I."/>
            <person name="Horton D.L."/>
            <person name="Alikhan N.F."/>
            <person name="Baker D."/>
            <person name="Gharbi K."/>
            <person name="Hall N."/>
            <person name="Watson M."/>
            <person name="Adriaenssens E.M."/>
            <person name="Foster-Nyarko E."/>
            <person name="Jarju S."/>
            <person name="Secka A."/>
            <person name="Antonio M."/>
            <person name="Oren A."/>
            <person name="Chaudhuri R.R."/>
            <person name="La Ragione R."/>
            <person name="Hildebrand F."/>
            <person name="Pallen M.J."/>
        </authorList>
    </citation>
    <scope>NUCLEOTIDE SEQUENCE</scope>
    <source>
        <strain evidence="3">6276</strain>
    </source>
</reference>
<name>A0A9D1F041_9BACT</name>
<evidence type="ECO:0000256" key="2">
    <source>
        <dbReference type="SAM" id="Phobius"/>
    </source>
</evidence>
<keyword evidence="2" id="KW-0472">Membrane</keyword>
<keyword evidence="2" id="KW-1133">Transmembrane helix</keyword>
<feature type="compositionally biased region" description="Basic and acidic residues" evidence="1">
    <location>
        <begin position="637"/>
        <end position="653"/>
    </location>
</feature>
<evidence type="ECO:0000313" key="3">
    <source>
        <dbReference type="EMBL" id="HIS36894.1"/>
    </source>
</evidence>
<dbReference type="AlphaFoldDB" id="A0A9D1F041"/>
<organism evidence="3 4">
    <name type="scientific">Candidatus Scatousia excrementigallinarum</name>
    <dbReference type="NCBI Taxonomy" id="2840935"/>
    <lineage>
        <taxon>Bacteria</taxon>
        <taxon>Candidatus Scatousia</taxon>
    </lineage>
</organism>
<evidence type="ECO:0000256" key="1">
    <source>
        <dbReference type="SAM" id="MobiDB-lite"/>
    </source>
</evidence>
<reference evidence="3" key="1">
    <citation type="submission" date="2020-10" db="EMBL/GenBank/DDBJ databases">
        <authorList>
            <person name="Gilroy R."/>
        </authorList>
    </citation>
    <scope>NUCLEOTIDE SEQUENCE</scope>
    <source>
        <strain evidence="3">6276</strain>
    </source>
</reference>
<evidence type="ECO:0000313" key="4">
    <source>
        <dbReference type="Proteomes" id="UP000823928"/>
    </source>
</evidence>
<sequence>MLVSRINPRLSFGRALRDNEVADFKETLSEGKKLTGQTGNSIFIMPSTSMPQSATKNTGVSNLTSEESLKYLNDMKTYLGFNVVEDLPVNQFYGVHYRGSALSLGDQNINPELLTTEEYGSILTKDEFAEIVKANNSDKKESVANFENVMGNDSAQGKALKKAHERFKALDENSDLKKRYNEFVKNNEERLNIERASEPDKEFFKFKQFLAEEHHKKGIAKLHENGMKYCRDVALNFDDDEVKAFPKAFKQDHYMGAPGWKIPSLDFDTILDESSDANKLLKMKIQYAAKDADMLRLDAAWNYVTPVVTPKGETKILDDNRKALQTKLVEQIEKWVKEVKGDNFDVKKNLLYEFEAGTNEFSAFWDGKLIPAVKDRVNIYQTTYMDDGWGSNEAFQARGWTADELSVGVGNHDTKPLRQIAEGVPDSANGNKVHKNASINPLAKILKLDAEDLQTPAEFAKAKWAETLTGKNNHFFFIDVFGRSDRFNDHSFGTPNADPAVFRRKVPVDYLKSYLDSLKEGFGFNIMDSLEKVFRAKGLDESNPELYQKIVKYSNILADNEEANAKAVENTVENAASETVQSAGSSVSKPAAEAAGAAAESAGKAAKSYKPLWYTVGALAVAGGIYALVKNRHPKPAHKEEPKAQQEPKKLTA</sequence>
<protein>
    <recommendedName>
        <fullName evidence="5">4-alpha-glucanotransferase</fullName>
    </recommendedName>
</protein>